<evidence type="ECO:0000256" key="1">
    <source>
        <dbReference type="SAM" id="MobiDB-lite"/>
    </source>
</evidence>
<protein>
    <recommendedName>
        <fullName evidence="4">ATP-binding protein</fullName>
    </recommendedName>
</protein>
<evidence type="ECO:0008006" key="4">
    <source>
        <dbReference type="Google" id="ProtNLM"/>
    </source>
</evidence>
<proteinExistence type="predicted"/>
<dbReference type="RefSeq" id="WP_337330405.1">
    <property type="nucleotide sequence ID" value="NZ_JBBDGM010000001.1"/>
</dbReference>
<evidence type="ECO:0000313" key="3">
    <source>
        <dbReference type="Proteomes" id="UP001371224"/>
    </source>
</evidence>
<dbReference type="SUPFAM" id="SSF52540">
    <property type="entry name" value="P-loop containing nucleoside triphosphate hydrolases"/>
    <property type="match status" value="1"/>
</dbReference>
<organism evidence="2 3">
    <name type="scientific">Microbacterium bandirmense</name>
    <dbReference type="NCBI Taxonomy" id="3122050"/>
    <lineage>
        <taxon>Bacteria</taxon>
        <taxon>Bacillati</taxon>
        <taxon>Actinomycetota</taxon>
        <taxon>Actinomycetes</taxon>
        <taxon>Micrococcales</taxon>
        <taxon>Microbacteriaceae</taxon>
        <taxon>Microbacterium</taxon>
    </lineage>
</organism>
<comment type="caution">
    <text evidence="2">The sequence shown here is derived from an EMBL/GenBank/DDBJ whole genome shotgun (WGS) entry which is preliminary data.</text>
</comment>
<dbReference type="InterPro" id="IPR027417">
    <property type="entry name" value="P-loop_NTPase"/>
</dbReference>
<dbReference type="EMBL" id="JBBDGM010000001">
    <property type="protein sequence ID" value="MEJ1086721.1"/>
    <property type="molecule type" value="Genomic_DNA"/>
</dbReference>
<feature type="compositionally biased region" description="Basic and acidic residues" evidence="1">
    <location>
        <begin position="881"/>
        <end position="901"/>
    </location>
</feature>
<accession>A0ABU8L5X6</accession>
<reference evidence="2 3" key="1">
    <citation type="submission" date="2024-02" db="EMBL/GenBank/DDBJ databases">
        <authorList>
            <person name="Saticioglu I.B."/>
        </authorList>
    </citation>
    <scope>NUCLEOTIDE SEQUENCE [LARGE SCALE GENOMIC DNA]</scope>
    <source>
        <strain evidence="2 3">Mu-80</strain>
    </source>
</reference>
<evidence type="ECO:0000313" key="2">
    <source>
        <dbReference type="EMBL" id="MEJ1086721.1"/>
    </source>
</evidence>
<dbReference type="Proteomes" id="UP001371224">
    <property type="component" value="Unassembled WGS sequence"/>
</dbReference>
<gene>
    <name evidence="2" type="ORF">WDU99_00140</name>
</gene>
<name>A0ABU8L5X6_9MICO</name>
<feature type="region of interest" description="Disordered" evidence="1">
    <location>
        <begin position="874"/>
        <end position="906"/>
    </location>
</feature>
<sequence>MQVKEVSAGAGQLETSRIRDAILHAMHATTGPIVIVTDGNVGSGLQFTGWDEALAAHPERCVALIDALVAQGLTRIDATTAVGRVHLVSLPWNLREQTEALLSDIQGVHPSVASFTVGALYEAFGMASADQRHLSLDQARTLTVGDVDTALHVVQSAVDVTGLDAAVSAGVCRPADYSTTRVTSASRFYLGVDGAPIHIAQGLDVIRADEMDQITQAAQEGEYTVIVGPSGSGKSVLLWRASRDVILGARVVRVARVTTDEDGRLLVRHVELLRATATSPVVVAADNLGRPSTSAWPNAVASLREIPHVFVIGAAREEDFSPRLLNGSTRVIRPLLDRLTAELIAERVERAELTTKMATAEALARSDGLLMEFLSLLREGKHLEQVLASQAAELAAPGREIQREAARLVLAAHAVGLSLTARMLGDALAAVAGSNSAVGDALAILKNEHVVLDYGDIWTGLHELRSQTLTTLLHDAPPPTLGETLSVIARLLPADEAGWLLRRSAERYPETIVAVAGAVAYHLHEPGTAASGVAELLEGAERADNVAYATACLSIIRRLAPSGVSPTLIAPFVYGIRNQDTALDPIGSPAFDRAATQITRIARALPPRSSPVLEAITTHLDSALVVRLLTAGTLVEAVRLLEALAGTVPLSASEAAAVFREFDEPTNATQADAWARLIDALSRFVSAENREATFGTVEHRALVIAQSEPSAVALTMQTEVDPSVTVMHGLDVQEQTPGMTWDVPSADSSDALNDFVVALARQLAFACPEANHVEVITITPSGRRYRAGEFEPGFKHMAREVFKERAGVRRNVGFQGAIRMLSAAPTWTALLQEQAQIAQELVNLAGDGTFRLRANDPSHQAQAWAERVQAASERAGVLASKPKDGSKERAASHASEDDAQRQNDPVSQALGAAAQALINLRTNDNRVAVAMSLRDAAAKVEHARSLTPTYFGLDQPVPDALGTELERLARAAISAVNDPDAWRSVRFGDHATIDAITASSAIAVQQQQHTVLSEIKAAVPGAVLRTVPDPAPFPSSIDQTGWLVTAGLQDWEATVDALARIDAEARHSLDCNVWVLAVDGVRPLPLAVFMARYGEQSVLPLAGESFNQLLTAAGLTLAQTADTAIEKIRELTAWVARASWTLALYRRRPVEWPATVPVPTADELAGISVAARTAVAQLPNTVGPVLGAALDTLATQVELELQGPTEVTLAGELIDVVNEGPTAAAIDAGIWQALTNLSLTPAVNLQASEESV</sequence>
<keyword evidence="3" id="KW-1185">Reference proteome</keyword>